<keyword evidence="2" id="KW-1185">Reference proteome</keyword>
<evidence type="ECO:0000313" key="1">
    <source>
        <dbReference type="EMBL" id="KAI4332558.1"/>
    </source>
</evidence>
<accession>A0ACB9N871</accession>
<proteinExistence type="predicted"/>
<sequence length="347" mass="39089">MIPQMIKLVLSFMVWSSFIYLSGISNEFSKIVFGLDEFPSTEDPFALFQRWSEKYEKVYETPVEMEKRFQIFKTNLNYIAEHNAKMPLASYRLGPTKFADLTPEEFSKIYLNTIPPNSSQVEQHNYPTSVYRYSYVDYRDWGVVTSVKDQGRCGSSWAFATTAAYESAYLLAVKGTADFSEQQIIDCTSSKYDCNAGSVEEAFKWVKSNGGIASEASYPYTARKGNCQTKEKAVTIDGYRSVSPESEDHLAYMLTMNGPFVVVVHASATFSGYGGGVYNDNDCSNSKFNHAVLLTGLLKVDGAEMWVIKNSWGTHWGEDGFMRMVKGINICSIINSPVYIPTIHKYT</sequence>
<reference evidence="1 2" key="1">
    <citation type="journal article" date="2022" name="DNA Res.">
        <title>Chromosomal-level genome assembly of the orchid tree Bauhinia variegata (Leguminosae; Cercidoideae) supports the allotetraploid origin hypothesis of Bauhinia.</title>
        <authorList>
            <person name="Zhong Y."/>
            <person name="Chen Y."/>
            <person name="Zheng D."/>
            <person name="Pang J."/>
            <person name="Liu Y."/>
            <person name="Luo S."/>
            <person name="Meng S."/>
            <person name="Qian L."/>
            <person name="Wei D."/>
            <person name="Dai S."/>
            <person name="Zhou R."/>
        </authorList>
    </citation>
    <scope>NUCLEOTIDE SEQUENCE [LARGE SCALE GENOMIC DNA]</scope>
    <source>
        <strain evidence="1">BV-YZ2020</strain>
    </source>
</reference>
<gene>
    <name evidence="1" type="ORF">L6164_017454</name>
</gene>
<dbReference type="Proteomes" id="UP000828941">
    <property type="component" value="Chromosome 7"/>
</dbReference>
<comment type="caution">
    <text evidence="1">The sequence shown here is derived from an EMBL/GenBank/DDBJ whole genome shotgun (WGS) entry which is preliminary data.</text>
</comment>
<name>A0ACB9N871_BAUVA</name>
<protein>
    <submittedName>
        <fullName evidence="1">Uncharacterized protein</fullName>
    </submittedName>
</protein>
<dbReference type="EMBL" id="CM039432">
    <property type="protein sequence ID" value="KAI4332558.1"/>
    <property type="molecule type" value="Genomic_DNA"/>
</dbReference>
<evidence type="ECO:0000313" key="2">
    <source>
        <dbReference type="Proteomes" id="UP000828941"/>
    </source>
</evidence>
<organism evidence="1 2">
    <name type="scientific">Bauhinia variegata</name>
    <name type="common">Purple orchid tree</name>
    <name type="synonym">Phanera variegata</name>
    <dbReference type="NCBI Taxonomy" id="167791"/>
    <lineage>
        <taxon>Eukaryota</taxon>
        <taxon>Viridiplantae</taxon>
        <taxon>Streptophyta</taxon>
        <taxon>Embryophyta</taxon>
        <taxon>Tracheophyta</taxon>
        <taxon>Spermatophyta</taxon>
        <taxon>Magnoliopsida</taxon>
        <taxon>eudicotyledons</taxon>
        <taxon>Gunneridae</taxon>
        <taxon>Pentapetalae</taxon>
        <taxon>rosids</taxon>
        <taxon>fabids</taxon>
        <taxon>Fabales</taxon>
        <taxon>Fabaceae</taxon>
        <taxon>Cercidoideae</taxon>
        <taxon>Cercideae</taxon>
        <taxon>Bauhiniinae</taxon>
        <taxon>Bauhinia</taxon>
    </lineage>
</organism>